<keyword evidence="1" id="KW-0812">Transmembrane</keyword>
<dbReference type="KEGG" id="tpe:Tpen_1780"/>
<dbReference type="EnsemblBacteria" id="ABL79175">
    <property type="protein sequence ID" value="ABL79175"/>
    <property type="gene ID" value="Tpen_1780"/>
</dbReference>
<dbReference type="EMBL" id="CP000505">
    <property type="protein sequence ID" value="ABL79175.1"/>
    <property type="molecule type" value="Genomic_DNA"/>
</dbReference>
<dbReference type="AlphaFoldDB" id="A1S145"/>
<evidence type="ECO:0000313" key="2">
    <source>
        <dbReference type="EMBL" id="ABL79175.1"/>
    </source>
</evidence>
<dbReference type="RefSeq" id="WP_011753440.1">
    <property type="nucleotide sequence ID" value="NC_008698.1"/>
</dbReference>
<reference evidence="3" key="1">
    <citation type="journal article" date="2008" name="J. Bacteriol.">
        <title>Genome sequence of Thermofilum pendens reveals an exceptional loss of biosynthetic pathways without genome reduction.</title>
        <authorList>
            <person name="Anderson I."/>
            <person name="Rodriguez J."/>
            <person name="Susanti D."/>
            <person name="Porat I."/>
            <person name="Reich C."/>
            <person name="Ulrich L.E."/>
            <person name="Elkins J.G."/>
            <person name="Mavromatis K."/>
            <person name="Lykidis A."/>
            <person name="Kim E."/>
            <person name="Thompson L.S."/>
            <person name="Nolan M."/>
            <person name="Land M."/>
            <person name="Copeland A."/>
            <person name="Lapidus A."/>
            <person name="Lucas S."/>
            <person name="Detter C."/>
            <person name="Zhulin I.B."/>
            <person name="Olsen G.J."/>
            <person name="Whitman W."/>
            <person name="Mukhopadhyay B."/>
            <person name="Bristow J."/>
            <person name="Kyrpides N."/>
        </authorList>
    </citation>
    <scope>NUCLEOTIDE SEQUENCE [LARGE SCALE GENOMIC DNA]</scope>
    <source>
        <strain evidence="3">DSM 2475 / Hrk 5</strain>
    </source>
</reference>
<feature type="transmembrane region" description="Helical" evidence="1">
    <location>
        <begin position="149"/>
        <end position="167"/>
    </location>
</feature>
<dbReference type="eggNOG" id="arCOG07750">
    <property type="taxonomic scope" value="Archaea"/>
</dbReference>
<name>A1S145_THEPD</name>
<dbReference type="HOGENOM" id="CLU_1567259_0_0_2"/>
<sequence length="170" mass="19024">MSGDIESSILSSEKVKLEMRDFEEWFKRYGDYLLAYEPSKVVVRTAWIARVMLDEGYALYPGREEEVRKAVAGILVGKLEELGVPRGAIRKGDLKGSRQDVVEVLKIVYPNVSQTDRPSLPAVIAQEREAKVAEARFSAFSPRNPGSKYIYAYLATLVLSALLIALLSRI</sequence>
<evidence type="ECO:0000313" key="3">
    <source>
        <dbReference type="Proteomes" id="UP000000641"/>
    </source>
</evidence>
<keyword evidence="3" id="KW-1185">Reference proteome</keyword>
<dbReference type="GeneID" id="4601924"/>
<keyword evidence="1" id="KW-0472">Membrane</keyword>
<accession>A1S145</accession>
<proteinExistence type="predicted"/>
<evidence type="ECO:0000256" key="1">
    <source>
        <dbReference type="SAM" id="Phobius"/>
    </source>
</evidence>
<protein>
    <submittedName>
        <fullName evidence="2">Uncharacterized protein</fullName>
    </submittedName>
</protein>
<keyword evidence="1" id="KW-1133">Transmembrane helix</keyword>
<gene>
    <name evidence="2" type="ordered locus">Tpen_1780</name>
</gene>
<dbReference type="OrthoDB" id="379205at2157"/>
<dbReference type="Proteomes" id="UP000000641">
    <property type="component" value="Chromosome"/>
</dbReference>
<organism evidence="2 3">
    <name type="scientific">Thermofilum pendens (strain DSM 2475 / Hrk 5)</name>
    <dbReference type="NCBI Taxonomy" id="368408"/>
    <lineage>
        <taxon>Archaea</taxon>
        <taxon>Thermoproteota</taxon>
        <taxon>Thermoprotei</taxon>
        <taxon>Thermofilales</taxon>
        <taxon>Thermofilaceae</taxon>
        <taxon>Thermofilum</taxon>
    </lineage>
</organism>
<dbReference type="STRING" id="368408.Tpen_1780"/>